<comment type="similarity">
    <text evidence="1">Belongs to the RRP7 family.</text>
</comment>
<protein>
    <submittedName>
        <fullName evidence="5">LADA_0H01266g1_1</fullName>
    </submittedName>
</protein>
<evidence type="ECO:0000259" key="4">
    <source>
        <dbReference type="Pfam" id="PF17799"/>
    </source>
</evidence>
<proteinExistence type="inferred from homology"/>
<dbReference type="GO" id="GO:0060962">
    <property type="term" value="P:regulation of ribosomal protein gene transcription by RNA polymerase II"/>
    <property type="evidence" value="ECO:0007669"/>
    <property type="project" value="EnsemblFungi"/>
</dbReference>
<dbReference type="GO" id="GO:0019843">
    <property type="term" value="F:rRNA binding"/>
    <property type="evidence" value="ECO:0007669"/>
    <property type="project" value="EnsemblFungi"/>
</dbReference>
<name>A0A1G4JZ65_9SACH</name>
<reference evidence="5 6" key="1">
    <citation type="submission" date="2016-03" db="EMBL/GenBank/DDBJ databases">
        <authorList>
            <person name="Devillers H."/>
        </authorList>
    </citation>
    <scope>NUCLEOTIDE SEQUENCE [LARGE SCALE GENOMIC DNA]</scope>
    <source>
        <strain evidence="5">CBS 10888</strain>
    </source>
</reference>
<evidence type="ECO:0000259" key="3">
    <source>
        <dbReference type="Pfam" id="PF12923"/>
    </source>
</evidence>
<dbReference type="EMBL" id="LT598461">
    <property type="protein sequence ID" value="SCU96501.1"/>
    <property type="molecule type" value="Genomic_DNA"/>
</dbReference>
<dbReference type="OrthoDB" id="5390at2759"/>
<dbReference type="GO" id="GO:0032040">
    <property type="term" value="C:small-subunit processome"/>
    <property type="evidence" value="ECO:0007669"/>
    <property type="project" value="EnsemblFungi"/>
</dbReference>
<keyword evidence="6" id="KW-1185">Reference proteome</keyword>
<dbReference type="STRING" id="1266660.A0A1G4JZ65"/>
<keyword evidence="2" id="KW-0175">Coiled coil</keyword>
<feature type="domain" description="Ribosomal RNA-processing protein 7 C-terminal" evidence="3">
    <location>
        <begin position="185"/>
        <end position="305"/>
    </location>
</feature>
<evidence type="ECO:0000256" key="1">
    <source>
        <dbReference type="ARBA" id="ARBA00006110"/>
    </source>
</evidence>
<dbReference type="InterPro" id="IPR040446">
    <property type="entry name" value="RRP7"/>
</dbReference>
<evidence type="ECO:0000313" key="6">
    <source>
        <dbReference type="Proteomes" id="UP000190274"/>
    </source>
</evidence>
<dbReference type="GO" id="GO:0042790">
    <property type="term" value="P:nucleolar large rRNA transcription by RNA polymerase I"/>
    <property type="evidence" value="ECO:0007669"/>
    <property type="project" value="EnsemblFungi"/>
</dbReference>
<dbReference type="GO" id="GO:0032545">
    <property type="term" value="C:CURI complex"/>
    <property type="evidence" value="ECO:0007669"/>
    <property type="project" value="EnsemblFungi"/>
</dbReference>
<organism evidence="5 6">
    <name type="scientific">Lachancea dasiensis</name>
    <dbReference type="NCBI Taxonomy" id="1072105"/>
    <lineage>
        <taxon>Eukaryota</taxon>
        <taxon>Fungi</taxon>
        <taxon>Dikarya</taxon>
        <taxon>Ascomycota</taxon>
        <taxon>Saccharomycotina</taxon>
        <taxon>Saccharomycetes</taxon>
        <taxon>Saccharomycetales</taxon>
        <taxon>Saccharomycetaceae</taxon>
        <taxon>Lachancea</taxon>
    </lineage>
</organism>
<gene>
    <name evidence="5" type="ORF">LADA_0H01266G</name>
</gene>
<evidence type="ECO:0000313" key="5">
    <source>
        <dbReference type="EMBL" id="SCU96501.1"/>
    </source>
</evidence>
<sequence length="306" mass="35401">MTSHIDSMKNGFLAIPFKLNPSNKVKSGLKRPGDEETQTIARPPAHYMFMKKHQSKSELEQNCLFLVNLPLLTHLENLKKGLAQIFEQSGSVAHISQLLYHDEFGLNDVDLSSLTSDLMSTDSPEEKRFTPRNTALLQFVDSASLENAWSSLRKYSQLSEPSKLANWTFESPSMTTFVNFYKPLDSEYLKEDIYSHMALFEQREQQAQEEVQSSIVDEDGFTLVVGKNTKNLNSIRKKILNKNPLLKHEKVVKPPTMVDKKAKQDFYRFQIREKKKQEISELLKKFKQDQEKIKEMKSKKKFNPYG</sequence>
<dbReference type="GO" id="GO:0034456">
    <property type="term" value="C:UTP-C complex"/>
    <property type="evidence" value="ECO:0007669"/>
    <property type="project" value="EnsemblFungi"/>
</dbReference>
<dbReference type="Pfam" id="PF17799">
    <property type="entry name" value="RRM_Rrp7"/>
    <property type="match status" value="1"/>
</dbReference>
<dbReference type="Gene3D" id="6.10.250.1770">
    <property type="match status" value="1"/>
</dbReference>
<dbReference type="InterPro" id="IPR040447">
    <property type="entry name" value="RRM_Rrp7"/>
</dbReference>
<dbReference type="AlphaFoldDB" id="A0A1G4JZ65"/>
<dbReference type="GO" id="GO:0006364">
    <property type="term" value="P:rRNA processing"/>
    <property type="evidence" value="ECO:0007669"/>
    <property type="project" value="EnsemblFungi"/>
</dbReference>
<feature type="domain" description="Rrp7 RRM-like N-terminal" evidence="4">
    <location>
        <begin position="9"/>
        <end position="179"/>
    </location>
</feature>
<dbReference type="PANTHER" id="PTHR13191:SF0">
    <property type="entry name" value="RIBOSOMAL RNA-PROCESSING PROTEIN 7 HOMOLOG A-RELATED"/>
    <property type="match status" value="1"/>
</dbReference>
<dbReference type="GO" id="GO:0000028">
    <property type="term" value="P:ribosomal small subunit assembly"/>
    <property type="evidence" value="ECO:0007669"/>
    <property type="project" value="EnsemblFungi"/>
</dbReference>
<dbReference type="InterPro" id="IPR024326">
    <property type="entry name" value="RRP7_C"/>
</dbReference>
<accession>A0A1G4JZ65</accession>
<dbReference type="Proteomes" id="UP000190274">
    <property type="component" value="Chromosome H"/>
</dbReference>
<dbReference type="Pfam" id="PF12923">
    <property type="entry name" value="RRP7"/>
    <property type="match status" value="1"/>
</dbReference>
<evidence type="ECO:0000256" key="2">
    <source>
        <dbReference type="SAM" id="Coils"/>
    </source>
</evidence>
<dbReference type="PANTHER" id="PTHR13191">
    <property type="entry name" value="RIBOSOMAL RNA PROCESSING PROTEIN 7-RELATED"/>
    <property type="match status" value="1"/>
</dbReference>
<dbReference type="Gene3D" id="6.10.250.2760">
    <property type="match status" value="1"/>
</dbReference>
<feature type="coiled-coil region" evidence="2">
    <location>
        <begin position="272"/>
        <end position="299"/>
    </location>
</feature>